<evidence type="ECO:0000256" key="1">
    <source>
        <dbReference type="SAM" id="Phobius"/>
    </source>
</evidence>
<proteinExistence type="predicted"/>
<accession>A0A401LGL3</accession>
<keyword evidence="1" id="KW-0472">Membrane</keyword>
<feature type="domain" description="Putative zinc-finger" evidence="2">
    <location>
        <begin position="5"/>
        <end position="39"/>
    </location>
</feature>
<name>A0A401LGL3_9FIRM</name>
<dbReference type="AlphaFoldDB" id="A0A401LGL3"/>
<keyword evidence="1" id="KW-1133">Transmembrane helix</keyword>
<keyword evidence="4" id="KW-1185">Reference proteome</keyword>
<sequence length="107" mass="12873">MNWKCELVMDLAPLYYDGVASRVSKRLVKKHLRECPQCRTYYKKYHPVDKVPTEVPNWDVEENYAMLARKVRKRRLVLWGGFLSYLSTTIVALVFWYAREQKKMKKI</sequence>
<evidence type="ECO:0000259" key="2">
    <source>
        <dbReference type="Pfam" id="PF13490"/>
    </source>
</evidence>
<dbReference type="InterPro" id="IPR027383">
    <property type="entry name" value="Znf_put"/>
</dbReference>
<evidence type="ECO:0000313" key="3">
    <source>
        <dbReference type="EMBL" id="GCB30661.1"/>
    </source>
</evidence>
<reference evidence="3 4" key="1">
    <citation type="submission" date="2018-10" db="EMBL/GenBank/DDBJ databases">
        <title>Draft Genome Sequence of Anaerotignum sp. KCTC 15736.</title>
        <authorList>
            <person name="Choi S.H."/>
            <person name="Kim J.S."/>
            <person name="Kang S.W."/>
            <person name="Lee J.S."/>
            <person name="Park S.H."/>
        </authorList>
    </citation>
    <scope>NUCLEOTIDE SEQUENCE [LARGE SCALE GENOMIC DNA]</scope>
    <source>
        <strain evidence="3 4">KCTC 15736</strain>
    </source>
</reference>
<gene>
    <name evidence="3" type="ORF">KGMB03357_23220</name>
</gene>
<feature type="transmembrane region" description="Helical" evidence="1">
    <location>
        <begin position="76"/>
        <end position="98"/>
    </location>
</feature>
<keyword evidence="1" id="KW-0812">Transmembrane</keyword>
<dbReference type="EMBL" id="BHVZ01000014">
    <property type="protein sequence ID" value="GCB30661.1"/>
    <property type="molecule type" value="Genomic_DNA"/>
</dbReference>
<comment type="caution">
    <text evidence="3">The sequence shown here is derived from an EMBL/GenBank/DDBJ whole genome shotgun (WGS) entry which is preliminary data.</text>
</comment>
<dbReference type="Pfam" id="PF13490">
    <property type="entry name" value="zf-HC2"/>
    <property type="match status" value="1"/>
</dbReference>
<protein>
    <recommendedName>
        <fullName evidence="2">Putative zinc-finger domain-containing protein</fullName>
    </recommendedName>
</protein>
<organism evidence="3 4">
    <name type="scientific">Anaerotignum faecicola</name>
    <dbReference type="NCBI Taxonomy" id="2358141"/>
    <lineage>
        <taxon>Bacteria</taxon>
        <taxon>Bacillati</taxon>
        <taxon>Bacillota</taxon>
        <taxon>Clostridia</taxon>
        <taxon>Lachnospirales</taxon>
        <taxon>Anaerotignaceae</taxon>
        <taxon>Anaerotignum</taxon>
    </lineage>
</organism>
<dbReference type="Proteomes" id="UP000287361">
    <property type="component" value="Unassembled WGS sequence"/>
</dbReference>
<dbReference type="OrthoDB" id="6194834at2"/>
<evidence type="ECO:0000313" key="4">
    <source>
        <dbReference type="Proteomes" id="UP000287361"/>
    </source>
</evidence>